<dbReference type="SUPFAM" id="SSF46689">
    <property type="entry name" value="Homeodomain-like"/>
    <property type="match status" value="2"/>
</dbReference>
<dbReference type="InterPro" id="IPR011006">
    <property type="entry name" value="CheY-like_superfamily"/>
</dbReference>
<keyword evidence="3" id="KW-0238">DNA-binding</keyword>
<dbReference type="SMART" id="SM00448">
    <property type="entry name" value="REC"/>
    <property type="match status" value="1"/>
</dbReference>
<dbReference type="EMBL" id="VUNJ01000001">
    <property type="protein sequence ID" value="MST90354.1"/>
    <property type="molecule type" value="Genomic_DNA"/>
</dbReference>
<gene>
    <name evidence="9" type="ORF">FYJ76_00155</name>
    <name evidence="10" type="ORF">GMD59_03655</name>
</gene>
<dbReference type="InterPro" id="IPR018060">
    <property type="entry name" value="HTH_AraC"/>
</dbReference>
<evidence type="ECO:0000256" key="5">
    <source>
        <dbReference type="ARBA" id="ARBA00024867"/>
    </source>
</evidence>
<keyword evidence="2" id="KW-0805">Transcription regulation</keyword>
<evidence type="ECO:0000256" key="6">
    <source>
        <dbReference type="PROSITE-ProRule" id="PRU00169"/>
    </source>
</evidence>
<accession>A0A6I3QXB8</accession>
<comment type="caution">
    <text evidence="9">The sequence shown here is derived from an EMBL/GenBank/DDBJ whole genome shotgun (WGS) entry which is preliminary data.</text>
</comment>
<dbReference type="Proteomes" id="UP000431913">
    <property type="component" value="Unassembled WGS sequence"/>
</dbReference>
<dbReference type="Proteomes" id="UP000472755">
    <property type="component" value="Unassembled WGS sequence"/>
</dbReference>
<evidence type="ECO:0000256" key="3">
    <source>
        <dbReference type="ARBA" id="ARBA00023125"/>
    </source>
</evidence>
<dbReference type="Pfam" id="PF12833">
    <property type="entry name" value="HTH_18"/>
    <property type="match status" value="1"/>
</dbReference>
<evidence type="ECO:0000313" key="11">
    <source>
        <dbReference type="Proteomes" id="UP000431913"/>
    </source>
</evidence>
<dbReference type="InterPro" id="IPR018062">
    <property type="entry name" value="HTH_AraC-typ_CS"/>
</dbReference>
<dbReference type="GO" id="GO:0003700">
    <property type="term" value="F:DNA-binding transcription factor activity"/>
    <property type="evidence" value="ECO:0007669"/>
    <property type="project" value="InterPro"/>
</dbReference>
<evidence type="ECO:0000259" key="8">
    <source>
        <dbReference type="PROSITE" id="PS50110"/>
    </source>
</evidence>
<dbReference type="PROSITE" id="PS50110">
    <property type="entry name" value="RESPONSE_REGULATORY"/>
    <property type="match status" value="1"/>
</dbReference>
<evidence type="ECO:0000256" key="2">
    <source>
        <dbReference type="ARBA" id="ARBA00023015"/>
    </source>
</evidence>
<sequence>MLRAIIVDDEILVRATLEKMVDWAAEGFQLAGCYANGQAALEAMERCPADLVFTDIKMPVCSGLEFIDGVHALGLAPHIVVLSAFDEFPLVKQAFKKGAADYVLKQEIVPARMLELVREARAALCAGGDALAPAPGAAPLRDTNAILQDVIFHNALPGELPGLEQGYVVACFFLDEIYREMARLGTDVNATLTQPLTKLVMQMPQFRSTDGFYSFDMSRHFLFYSLAQPGRTVEKARTFLAQVQRAWKNYMNISCTVGMAAPHAEPETSFYTVLEQAETNTTLRYVLGPGRIYDESYYPQFDPVTALRQAKSCMPFIRAVMEADFAQVEQYKNELVGYMQDLPLEQGQSLALLYLYNLYYEMGFYDMQVAYKLGLDHRLYQRLRAIETQRDLVIYFTSVLRRIMEYFESNYDQQFPDPVLRAKRFLDDSYMRADLTLGEVAQRSGYNEKYFCTLFKKRFDVSYSDYLTGLRIAAARELLEKTNMRMYEVCDAVGYNSVEHFLRTFKRATGQTPLQYRKENVKKHQ</sequence>
<dbReference type="AlphaFoldDB" id="A0A6I3QXB8"/>
<dbReference type="PROSITE" id="PS00041">
    <property type="entry name" value="HTH_ARAC_FAMILY_1"/>
    <property type="match status" value="1"/>
</dbReference>
<dbReference type="InterPro" id="IPR001789">
    <property type="entry name" value="Sig_transdc_resp-reg_receiver"/>
</dbReference>
<organism evidence="9 11">
    <name type="scientific">Ruthenibacterium lactatiformans</name>
    <dbReference type="NCBI Taxonomy" id="1550024"/>
    <lineage>
        <taxon>Bacteria</taxon>
        <taxon>Bacillati</taxon>
        <taxon>Bacillota</taxon>
        <taxon>Clostridia</taxon>
        <taxon>Eubacteriales</taxon>
        <taxon>Oscillospiraceae</taxon>
        <taxon>Ruthenibacterium</taxon>
    </lineage>
</organism>
<dbReference type="GO" id="GO:0043565">
    <property type="term" value="F:sequence-specific DNA binding"/>
    <property type="evidence" value="ECO:0007669"/>
    <property type="project" value="InterPro"/>
</dbReference>
<evidence type="ECO:0000256" key="4">
    <source>
        <dbReference type="ARBA" id="ARBA00023163"/>
    </source>
</evidence>
<feature type="domain" description="Response regulatory" evidence="8">
    <location>
        <begin position="3"/>
        <end position="120"/>
    </location>
</feature>
<evidence type="ECO:0000313" key="12">
    <source>
        <dbReference type="Proteomes" id="UP000472755"/>
    </source>
</evidence>
<keyword evidence="4" id="KW-0804">Transcription</keyword>
<evidence type="ECO:0000313" key="9">
    <source>
        <dbReference type="EMBL" id="MST90354.1"/>
    </source>
</evidence>
<dbReference type="PROSITE" id="PS01124">
    <property type="entry name" value="HTH_ARAC_FAMILY_2"/>
    <property type="match status" value="1"/>
</dbReference>
<dbReference type="Gene3D" id="1.10.10.60">
    <property type="entry name" value="Homeodomain-like"/>
    <property type="match status" value="2"/>
</dbReference>
<name>A0A6I3QXB8_9FIRM</name>
<keyword evidence="6" id="KW-0597">Phosphoprotein</keyword>
<evidence type="ECO:0000313" key="10">
    <source>
        <dbReference type="EMBL" id="MTS26381.1"/>
    </source>
</evidence>
<dbReference type="PANTHER" id="PTHR43280">
    <property type="entry name" value="ARAC-FAMILY TRANSCRIPTIONAL REGULATOR"/>
    <property type="match status" value="1"/>
</dbReference>
<reference evidence="9 11" key="2">
    <citation type="submission" date="2019-08" db="EMBL/GenBank/DDBJ databases">
        <title>In-depth cultivation of the pig gut microbiome towards novel bacterial diversity and tailored functional studies.</title>
        <authorList>
            <person name="Wylensek D."/>
            <person name="Hitch T.C.A."/>
            <person name="Clavel T."/>
        </authorList>
    </citation>
    <scope>NUCLEOTIDE SEQUENCE [LARGE SCALE GENOMIC DNA]</scope>
    <source>
        <strain evidence="9 11">WCA3-601-WT-6J</strain>
    </source>
</reference>
<protein>
    <recommendedName>
        <fullName evidence="1">Stage 0 sporulation protein A homolog</fullName>
    </recommendedName>
</protein>
<dbReference type="Pfam" id="PF00072">
    <property type="entry name" value="Response_reg"/>
    <property type="match status" value="1"/>
</dbReference>
<dbReference type="SUPFAM" id="SSF52172">
    <property type="entry name" value="CheY-like"/>
    <property type="match status" value="1"/>
</dbReference>
<evidence type="ECO:0000259" key="7">
    <source>
        <dbReference type="PROSITE" id="PS01124"/>
    </source>
</evidence>
<proteinExistence type="predicted"/>
<feature type="domain" description="HTH araC/xylS-type" evidence="7">
    <location>
        <begin position="420"/>
        <end position="519"/>
    </location>
</feature>
<dbReference type="GO" id="GO:0000160">
    <property type="term" value="P:phosphorelay signal transduction system"/>
    <property type="evidence" value="ECO:0007669"/>
    <property type="project" value="InterPro"/>
</dbReference>
<comment type="function">
    <text evidence="5">May play the central regulatory role in sporulation. It may be an element of the effector pathway responsible for the activation of sporulation genes in response to nutritional stress. Spo0A may act in concert with spo0H (a sigma factor) to control the expression of some genes that are critical to the sporulation process.</text>
</comment>
<dbReference type="RefSeq" id="WP_154521109.1">
    <property type="nucleotide sequence ID" value="NZ_VUNJ01000001.1"/>
</dbReference>
<reference evidence="10 12" key="1">
    <citation type="journal article" date="2019" name="Nat. Med.">
        <title>A library of human gut bacterial isolates paired with longitudinal multiomics data enables mechanistic microbiome research.</title>
        <authorList>
            <person name="Poyet M."/>
            <person name="Groussin M."/>
            <person name="Gibbons S.M."/>
            <person name="Avila-Pacheco J."/>
            <person name="Jiang X."/>
            <person name="Kearney S.M."/>
            <person name="Perrotta A.R."/>
            <person name="Berdy B."/>
            <person name="Zhao S."/>
            <person name="Lieberman T.D."/>
            <person name="Swanson P.K."/>
            <person name="Smith M."/>
            <person name="Roesemann S."/>
            <person name="Alexander J.E."/>
            <person name="Rich S.A."/>
            <person name="Livny J."/>
            <person name="Vlamakis H."/>
            <person name="Clish C."/>
            <person name="Bullock K."/>
            <person name="Deik A."/>
            <person name="Scott J."/>
            <person name="Pierce K.A."/>
            <person name="Xavier R.J."/>
            <person name="Alm E.J."/>
        </authorList>
    </citation>
    <scope>NUCLEOTIDE SEQUENCE [LARGE SCALE GENOMIC DNA]</scope>
    <source>
        <strain evidence="10 12">BIOML-A4</strain>
    </source>
</reference>
<dbReference type="CDD" id="cd17536">
    <property type="entry name" value="REC_YesN-like"/>
    <property type="match status" value="1"/>
</dbReference>
<dbReference type="InterPro" id="IPR009057">
    <property type="entry name" value="Homeodomain-like_sf"/>
</dbReference>
<dbReference type="SMART" id="SM00342">
    <property type="entry name" value="HTH_ARAC"/>
    <property type="match status" value="1"/>
</dbReference>
<feature type="modified residue" description="4-aspartylphosphate" evidence="6">
    <location>
        <position position="55"/>
    </location>
</feature>
<evidence type="ECO:0000256" key="1">
    <source>
        <dbReference type="ARBA" id="ARBA00018672"/>
    </source>
</evidence>
<dbReference type="EMBL" id="WMZU01000003">
    <property type="protein sequence ID" value="MTS26381.1"/>
    <property type="molecule type" value="Genomic_DNA"/>
</dbReference>
<dbReference type="PANTHER" id="PTHR43280:SF2">
    <property type="entry name" value="HTH-TYPE TRANSCRIPTIONAL REGULATOR EXSA"/>
    <property type="match status" value="1"/>
</dbReference>
<dbReference type="Gene3D" id="3.40.50.2300">
    <property type="match status" value="1"/>
</dbReference>